<dbReference type="Proteomes" id="UP000249363">
    <property type="component" value="Unassembled WGS sequence"/>
</dbReference>
<dbReference type="RefSeq" id="XP_040737716.1">
    <property type="nucleotide sequence ID" value="XM_040882106.1"/>
</dbReference>
<protein>
    <recommendedName>
        <fullName evidence="3">Phosphatidylethanolamine-binding protein</fullName>
    </recommendedName>
</protein>
<dbReference type="GeneID" id="63798428"/>
<evidence type="ECO:0008006" key="3">
    <source>
        <dbReference type="Google" id="ProtNLM"/>
    </source>
</evidence>
<dbReference type="AlphaFoldDB" id="A0A364LBL3"/>
<dbReference type="STRING" id="1196081.A0A364LBL3"/>
<dbReference type="EMBL" id="MIKG01000023">
    <property type="protein sequence ID" value="RAO73202.1"/>
    <property type="molecule type" value="Genomic_DNA"/>
</dbReference>
<reference evidence="1 2" key="1">
    <citation type="journal article" date="2017" name="Biotechnol. Biofuels">
        <title>Differential beta-glucosidase expression as a function of carbon source availability in Talaromyces amestolkiae: a genomic and proteomic approach.</title>
        <authorList>
            <person name="de Eugenio L.I."/>
            <person name="Mendez-Liter J.A."/>
            <person name="Nieto-Dominguez M."/>
            <person name="Alonso L."/>
            <person name="Gil-Munoz J."/>
            <person name="Barriuso J."/>
            <person name="Prieto A."/>
            <person name="Martinez M.J."/>
        </authorList>
    </citation>
    <scope>NUCLEOTIDE SEQUENCE [LARGE SCALE GENOMIC DNA]</scope>
    <source>
        <strain evidence="1 2">CIB</strain>
    </source>
</reference>
<sequence length="119" mass="13838">MVDPSTNATDPTYPALHTIYANVTADGADKWAVLAPYINPEPTPGPAHNYSFLLFEQPQAQFECDTHSKRERLLRYSDSIIERDGHRQNLHCDSNWHGIDPMGIFYYFNFNWDWHEHSN</sequence>
<dbReference type="Gene3D" id="3.90.280.10">
    <property type="entry name" value="PEBP-like"/>
    <property type="match status" value="1"/>
</dbReference>
<dbReference type="SUPFAM" id="SSF49777">
    <property type="entry name" value="PEBP-like"/>
    <property type="match status" value="1"/>
</dbReference>
<dbReference type="InterPro" id="IPR036610">
    <property type="entry name" value="PEBP-like_sf"/>
</dbReference>
<name>A0A364LBL3_TALAM</name>
<dbReference type="OrthoDB" id="440553at2759"/>
<organism evidence="1 2">
    <name type="scientific">Talaromyces amestolkiae</name>
    <dbReference type="NCBI Taxonomy" id="1196081"/>
    <lineage>
        <taxon>Eukaryota</taxon>
        <taxon>Fungi</taxon>
        <taxon>Dikarya</taxon>
        <taxon>Ascomycota</taxon>
        <taxon>Pezizomycotina</taxon>
        <taxon>Eurotiomycetes</taxon>
        <taxon>Eurotiomycetidae</taxon>
        <taxon>Eurotiales</taxon>
        <taxon>Trichocomaceae</taxon>
        <taxon>Talaromyces</taxon>
        <taxon>Talaromyces sect. Talaromyces</taxon>
    </lineage>
</organism>
<evidence type="ECO:0000313" key="2">
    <source>
        <dbReference type="Proteomes" id="UP000249363"/>
    </source>
</evidence>
<evidence type="ECO:0000313" key="1">
    <source>
        <dbReference type="EMBL" id="RAO73202.1"/>
    </source>
</evidence>
<comment type="caution">
    <text evidence="1">The sequence shown here is derived from an EMBL/GenBank/DDBJ whole genome shotgun (WGS) entry which is preliminary data.</text>
</comment>
<keyword evidence="2" id="KW-1185">Reference proteome</keyword>
<proteinExistence type="predicted"/>
<accession>A0A364LBL3</accession>
<gene>
    <name evidence="1" type="ORF">BHQ10_009214</name>
</gene>